<organism evidence="7 8">
    <name type="scientific">Thetidibacter halocola</name>
    <dbReference type="NCBI Taxonomy" id="2827239"/>
    <lineage>
        <taxon>Bacteria</taxon>
        <taxon>Pseudomonadati</taxon>
        <taxon>Pseudomonadota</taxon>
        <taxon>Alphaproteobacteria</taxon>
        <taxon>Rhodobacterales</taxon>
        <taxon>Roseobacteraceae</taxon>
        <taxon>Thetidibacter</taxon>
    </lineage>
</organism>
<protein>
    <recommendedName>
        <fullName evidence="3">Phospholipase D</fullName>
    </recommendedName>
    <alternativeName>
        <fullName evidence="5">Choline phosphatase</fullName>
    </alternativeName>
</protein>
<dbReference type="InterPro" id="IPR025202">
    <property type="entry name" value="PLD-like_dom"/>
</dbReference>
<evidence type="ECO:0000259" key="6">
    <source>
        <dbReference type="PROSITE" id="PS50035"/>
    </source>
</evidence>
<keyword evidence="8" id="KW-1185">Reference proteome</keyword>
<dbReference type="AlphaFoldDB" id="A0A8J8BAS9"/>
<dbReference type="Pfam" id="PF00614">
    <property type="entry name" value="PLDc"/>
    <property type="match status" value="1"/>
</dbReference>
<evidence type="ECO:0000256" key="5">
    <source>
        <dbReference type="ARBA" id="ARBA00029594"/>
    </source>
</evidence>
<keyword evidence="4" id="KW-0964">Secreted</keyword>
<proteinExistence type="predicted"/>
<dbReference type="GO" id="GO:0005576">
    <property type="term" value="C:extracellular region"/>
    <property type="evidence" value="ECO:0007669"/>
    <property type="project" value="UniProtKB-SubCell"/>
</dbReference>
<evidence type="ECO:0000256" key="1">
    <source>
        <dbReference type="ARBA" id="ARBA00003145"/>
    </source>
</evidence>
<evidence type="ECO:0000256" key="2">
    <source>
        <dbReference type="ARBA" id="ARBA00004613"/>
    </source>
</evidence>
<dbReference type="Gene3D" id="3.30.870.10">
    <property type="entry name" value="Endonuclease Chain A"/>
    <property type="match status" value="2"/>
</dbReference>
<dbReference type="SMART" id="SM00155">
    <property type="entry name" value="PLDc"/>
    <property type="match status" value="2"/>
</dbReference>
<evidence type="ECO:0000256" key="4">
    <source>
        <dbReference type="ARBA" id="ARBA00022525"/>
    </source>
</evidence>
<dbReference type="InterPro" id="IPR001736">
    <property type="entry name" value="PLipase_D/transphosphatidylase"/>
</dbReference>
<name>A0A8J8BAS9_9RHOB</name>
<evidence type="ECO:0000313" key="7">
    <source>
        <dbReference type="EMBL" id="MBS0125538.1"/>
    </source>
</evidence>
<comment type="subcellular location">
    <subcellularLocation>
        <location evidence="2">Secreted</location>
    </subcellularLocation>
</comment>
<dbReference type="RefSeq" id="WP_212537505.1">
    <property type="nucleotide sequence ID" value="NZ_JAGTUU010000006.1"/>
</dbReference>
<dbReference type="PANTHER" id="PTHR21248:SF12">
    <property type="entry name" value="CARDIOLIPIN SYNTHASE C"/>
    <property type="match status" value="1"/>
</dbReference>
<comment type="caution">
    <text evidence="7">The sequence shown here is derived from an EMBL/GenBank/DDBJ whole genome shotgun (WGS) entry which is preliminary data.</text>
</comment>
<feature type="domain" description="PLD phosphodiesterase" evidence="6">
    <location>
        <begin position="382"/>
        <end position="409"/>
    </location>
</feature>
<reference evidence="7" key="1">
    <citation type="submission" date="2021-04" db="EMBL/GenBank/DDBJ databases">
        <authorList>
            <person name="Yoon J."/>
        </authorList>
    </citation>
    <scope>NUCLEOTIDE SEQUENCE</scope>
    <source>
        <strain evidence="7">KMU-90</strain>
    </source>
</reference>
<comment type="function">
    <text evidence="1">Could be a virulence factor.</text>
</comment>
<dbReference type="PROSITE" id="PS50035">
    <property type="entry name" value="PLD"/>
    <property type="match status" value="2"/>
</dbReference>
<dbReference type="GO" id="GO:0030572">
    <property type="term" value="F:phosphatidyltransferase activity"/>
    <property type="evidence" value="ECO:0007669"/>
    <property type="project" value="UniProtKB-ARBA"/>
</dbReference>
<accession>A0A8J8BAS9</accession>
<dbReference type="SUPFAM" id="SSF56024">
    <property type="entry name" value="Phospholipase D/nuclease"/>
    <property type="match status" value="2"/>
</dbReference>
<evidence type="ECO:0000256" key="3">
    <source>
        <dbReference type="ARBA" id="ARBA00018392"/>
    </source>
</evidence>
<gene>
    <name evidence="7" type="ORF">KB874_15730</name>
</gene>
<dbReference type="GO" id="GO:0032049">
    <property type="term" value="P:cardiolipin biosynthetic process"/>
    <property type="evidence" value="ECO:0007669"/>
    <property type="project" value="UniProtKB-ARBA"/>
</dbReference>
<evidence type="ECO:0000313" key="8">
    <source>
        <dbReference type="Proteomes" id="UP000681356"/>
    </source>
</evidence>
<dbReference type="Pfam" id="PF13091">
    <property type="entry name" value="PLDc_2"/>
    <property type="match status" value="1"/>
</dbReference>
<dbReference type="EMBL" id="JAGTUU010000006">
    <property type="protein sequence ID" value="MBS0125538.1"/>
    <property type="molecule type" value="Genomic_DNA"/>
</dbReference>
<dbReference type="PANTHER" id="PTHR21248">
    <property type="entry name" value="CARDIOLIPIN SYNTHASE"/>
    <property type="match status" value="1"/>
</dbReference>
<feature type="domain" description="PLD phosphodiesterase" evidence="6">
    <location>
        <begin position="154"/>
        <end position="181"/>
    </location>
</feature>
<dbReference type="Proteomes" id="UP000681356">
    <property type="component" value="Unassembled WGS sequence"/>
</dbReference>
<sequence length="493" mass="54110">MSVTALITAAEGFPALERLVARARDEVILSFRILDPETPLRAPELREAGLQTWADLIGDANARGVRLRLLLADFDPLLTGGLHRKAWRAASGFAAAVRGDAQILCAPHGQRAGRLWHIAMRGRLRAAMDGLRAEDTARLTPVQRALLRDGPVLRPATHHQKFAIADGRHVVIGGLDVDERRFDTPQHDRPAEETWHDISVALEDADFAGALRAHFADCWNAALDCGCTSLAEPAQRMVLKGRPQSPAHRRLLRTFSAPCGGLARLAPNCRVQDHEEALLRLIAGARRDLYLETQFLRHKPLARALADAAASNARLTLTILLPAAPERVLFGGDDSWDARHAHGLQVSALAMLRDAYGPRLALLTPAQRRAAAPDQPTIAGAAPIYLHSKLALVDGTHAMIGSANLNGRSMLWDSEASILLHDPVFAEGLMDRLAAKWLGDDAGDPWRAETWRTRAEADAARPPEERRGLVLPYPMDRAERFSRRLFALPDDMF</sequence>